<evidence type="ECO:0000313" key="2">
    <source>
        <dbReference type="EMBL" id="EMB16199.1"/>
    </source>
</evidence>
<comment type="caution">
    <text evidence="2">The sequence shown here is derived from an EMBL/GenBank/DDBJ whole genome shotgun (WGS) entry which is preliminary data.</text>
</comment>
<dbReference type="PANTHER" id="PTHR33490">
    <property type="entry name" value="BLR5614 PROTEIN-RELATED"/>
    <property type="match status" value="1"/>
</dbReference>
<sequence>MNSMPRSVTYDIVHETKYTYSEPVAVCLNQLRMRPQTRSPSVVCNQCTVTIEPVPAKVDTHPDYFGNVVDSFAIESHHESLVVKVASQVQVNAINPFESPNIPTVAEVVHAIRTGQTEADLFAKEYVFASPRIPLAGHFAEYAKTIVNEGSSILDAVLQLTKHIHDDFRYDSTATDVSTTTQSAFELKAGVCQDFSHVQIACLRSLGLPARYVSGYLRTLPPPGKPRLIGNDESHAWISVYAGEALGWIDFDPTNACQIGVDHIPVCVGRDYDDISPMRGIVLGGGHTTLAVKVDVAPVELPTEVGPPA</sequence>
<dbReference type="AlphaFoldDB" id="M2B1V0"/>
<dbReference type="SMART" id="SM00460">
    <property type="entry name" value="TGc"/>
    <property type="match status" value="1"/>
</dbReference>
<dbReference type="InterPro" id="IPR013589">
    <property type="entry name" value="Bac_transglu_N"/>
</dbReference>
<dbReference type="Gene3D" id="3.10.620.30">
    <property type="match status" value="1"/>
</dbReference>
<protein>
    <submittedName>
        <fullName evidence="2">Transglutaminase domain-containing protein</fullName>
    </submittedName>
</protein>
<reference evidence="2" key="1">
    <citation type="submission" date="2012-11" db="EMBL/GenBank/DDBJ databases">
        <title>Permanent draft genomes of Rhodopirellula europaea strain SH398 and 6C.</title>
        <authorList>
            <person name="Richter M."/>
            <person name="Richter-Heitmann T."/>
            <person name="Frank C."/>
            <person name="Harder J."/>
            <person name="Glockner F.O."/>
        </authorList>
    </citation>
    <scope>NUCLEOTIDE SEQUENCE</scope>
    <source>
        <strain evidence="2">6C</strain>
    </source>
</reference>
<dbReference type="Pfam" id="PF08379">
    <property type="entry name" value="Bact_transglu_N"/>
    <property type="match status" value="1"/>
</dbReference>
<dbReference type="InterPro" id="IPR038765">
    <property type="entry name" value="Papain-like_cys_pep_sf"/>
</dbReference>
<dbReference type="PANTHER" id="PTHR33490:SF7">
    <property type="entry name" value="BLR2979 PROTEIN"/>
    <property type="match status" value="1"/>
</dbReference>
<dbReference type="EMBL" id="ANMO01000130">
    <property type="protein sequence ID" value="EMB16199.1"/>
    <property type="molecule type" value="Genomic_DNA"/>
</dbReference>
<accession>M2B1V0</accession>
<dbReference type="SUPFAM" id="SSF54001">
    <property type="entry name" value="Cysteine proteinases"/>
    <property type="match status" value="1"/>
</dbReference>
<dbReference type="Pfam" id="PF01841">
    <property type="entry name" value="Transglut_core"/>
    <property type="match status" value="1"/>
</dbReference>
<dbReference type="InterPro" id="IPR002931">
    <property type="entry name" value="Transglutaminase-like"/>
</dbReference>
<evidence type="ECO:0000259" key="1">
    <source>
        <dbReference type="SMART" id="SM00460"/>
    </source>
</evidence>
<reference evidence="2" key="2">
    <citation type="journal article" date="2013" name="Mar. Genomics">
        <title>Expression of sulfatases in Rhodopirellula baltica and the diversity of sulfatases in the genus Rhodopirellula.</title>
        <authorList>
            <person name="Wegner C.E."/>
            <person name="Richter-Heitmann T."/>
            <person name="Klindworth A."/>
            <person name="Klockow C."/>
            <person name="Richter M."/>
            <person name="Achstetter T."/>
            <person name="Glockner F.O."/>
            <person name="Harder J."/>
        </authorList>
    </citation>
    <scope>NUCLEOTIDE SEQUENCE [LARGE SCALE GENOMIC DNA]</scope>
    <source>
        <strain evidence="2">6C</strain>
    </source>
</reference>
<dbReference type="PATRIC" id="fig|1263867.3.peg.3320"/>
<evidence type="ECO:0000313" key="3">
    <source>
        <dbReference type="Proteomes" id="UP000011529"/>
    </source>
</evidence>
<dbReference type="Proteomes" id="UP000011529">
    <property type="component" value="Unassembled WGS sequence"/>
</dbReference>
<feature type="domain" description="Transglutaminase-like" evidence="1">
    <location>
        <begin position="184"/>
        <end position="255"/>
    </location>
</feature>
<organism evidence="2 3">
    <name type="scientific">Rhodopirellula europaea 6C</name>
    <dbReference type="NCBI Taxonomy" id="1263867"/>
    <lineage>
        <taxon>Bacteria</taxon>
        <taxon>Pseudomonadati</taxon>
        <taxon>Planctomycetota</taxon>
        <taxon>Planctomycetia</taxon>
        <taxon>Pirellulales</taxon>
        <taxon>Pirellulaceae</taxon>
        <taxon>Rhodopirellula</taxon>
    </lineage>
</organism>
<proteinExistence type="predicted"/>
<name>M2B1V0_9BACT</name>
<gene>
    <name evidence="2" type="ORF">RE6C_03108</name>
</gene>
<keyword evidence="3" id="KW-1185">Reference proteome</keyword>